<sequence>MLQFSKGEKEFILRYLTSSDVDKYLIFFNDLSEESIRCRFGYLISRLSESDAEERICGNTDVDKAIAIFDERQNRILAIGRVYLDPKTNSAEIAFVVSESMRRMGLGRFLLLQLIQIAEEEKCLSISAFIATSNAPVIELLKSVGFMIASPNPDNELELILELIRDQA</sequence>
<gene>
    <name evidence="2" type="ORF">C5Y83_09480</name>
</gene>
<dbReference type="OrthoDB" id="9775804at2"/>
<dbReference type="EMBL" id="PUHY01000006">
    <property type="protein sequence ID" value="PQO36139.1"/>
    <property type="molecule type" value="Genomic_DNA"/>
</dbReference>
<dbReference type="Proteomes" id="UP000238322">
    <property type="component" value="Unassembled WGS sequence"/>
</dbReference>
<dbReference type="InterPro" id="IPR000182">
    <property type="entry name" value="GNAT_dom"/>
</dbReference>
<evidence type="ECO:0000313" key="2">
    <source>
        <dbReference type="EMBL" id="PQO36139.1"/>
    </source>
</evidence>
<feature type="domain" description="N-acetyltransferase" evidence="1">
    <location>
        <begin position="11"/>
        <end position="164"/>
    </location>
</feature>
<dbReference type="AlphaFoldDB" id="A0A2S8FVD8"/>
<evidence type="ECO:0000259" key="1">
    <source>
        <dbReference type="PROSITE" id="PS51186"/>
    </source>
</evidence>
<accession>A0A2S8FVD8</accession>
<reference evidence="2 3" key="1">
    <citation type="submission" date="2018-02" db="EMBL/GenBank/DDBJ databases">
        <title>Comparative genomes isolates from brazilian mangrove.</title>
        <authorList>
            <person name="Araujo J.E."/>
            <person name="Taketani R.G."/>
            <person name="Silva M.C.P."/>
            <person name="Loureco M.V."/>
            <person name="Andreote F.D."/>
        </authorList>
    </citation>
    <scope>NUCLEOTIDE SEQUENCE [LARGE SCALE GENOMIC DNA]</scope>
    <source>
        <strain evidence="2 3">Hex-1 MGV</strain>
    </source>
</reference>
<comment type="caution">
    <text evidence="2">The sequence shown here is derived from an EMBL/GenBank/DDBJ whole genome shotgun (WGS) entry which is preliminary data.</text>
</comment>
<dbReference type="SUPFAM" id="SSF55729">
    <property type="entry name" value="Acyl-CoA N-acyltransferases (Nat)"/>
    <property type="match status" value="1"/>
</dbReference>
<dbReference type="CDD" id="cd04301">
    <property type="entry name" value="NAT_SF"/>
    <property type="match status" value="1"/>
</dbReference>
<dbReference type="Pfam" id="PF00583">
    <property type="entry name" value="Acetyltransf_1"/>
    <property type="match status" value="1"/>
</dbReference>
<dbReference type="InterPro" id="IPR016181">
    <property type="entry name" value="Acyl_CoA_acyltransferase"/>
</dbReference>
<evidence type="ECO:0000313" key="3">
    <source>
        <dbReference type="Proteomes" id="UP000238322"/>
    </source>
</evidence>
<name>A0A2S8FVD8_9BACT</name>
<proteinExistence type="predicted"/>
<dbReference type="GO" id="GO:0016747">
    <property type="term" value="F:acyltransferase activity, transferring groups other than amino-acyl groups"/>
    <property type="evidence" value="ECO:0007669"/>
    <property type="project" value="InterPro"/>
</dbReference>
<dbReference type="PROSITE" id="PS51186">
    <property type="entry name" value="GNAT"/>
    <property type="match status" value="1"/>
</dbReference>
<organism evidence="2 3">
    <name type="scientific">Blastopirellula marina</name>
    <dbReference type="NCBI Taxonomy" id="124"/>
    <lineage>
        <taxon>Bacteria</taxon>
        <taxon>Pseudomonadati</taxon>
        <taxon>Planctomycetota</taxon>
        <taxon>Planctomycetia</taxon>
        <taxon>Pirellulales</taxon>
        <taxon>Pirellulaceae</taxon>
        <taxon>Blastopirellula</taxon>
    </lineage>
</organism>
<dbReference type="RefSeq" id="WP_105329428.1">
    <property type="nucleotide sequence ID" value="NZ_PUHY01000006.1"/>
</dbReference>
<dbReference type="Gene3D" id="3.40.630.30">
    <property type="match status" value="1"/>
</dbReference>
<protein>
    <recommendedName>
        <fullName evidence="1">N-acetyltransferase domain-containing protein</fullName>
    </recommendedName>
</protein>